<dbReference type="EC" id="2.3.2.27" evidence="2"/>
<feature type="domain" description="RING-type" evidence="10">
    <location>
        <begin position="256"/>
        <end position="297"/>
    </location>
</feature>
<feature type="region of interest" description="Disordered" evidence="9">
    <location>
        <begin position="31"/>
        <end position="171"/>
    </location>
</feature>
<dbReference type="PANTHER" id="PTHR15710:SF132">
    <property type="entry name" value="E3 UBIQUITIN-PROTEIN LIGASE MPSR1"/>
    <property type="match status" value="1"/>
</dbReference>
<feature type="compositionally biased region" description="Low complexity" evidence="9">
    <location>
        <begin position="120"/>
        <end position="131"/>
    </location>
</feature>
<sequence length="366" mass="40240">MASESPRSILQRLINSRDRDFAPLIPFVLGFTTSVNDPDDTRVELPESTPDPDDNSVNRPSPNRDLSLLNSLILAFPTSGTDPNETRVESPGSEPDPDENSGNRPSPNESTQLGRRSRDLSLLSSLMLGFRTPGTDPNGTRVESPESTPDPEENSANHPSPNESTQLGRRRSRDLSLLNALMLGFTTSITDPNETRVESPESTPNPDESPRRGTMTLVIMGGGQTKSGQPPAAKSAVEAMPRVEITEDNENERGECVICLEEMSVGSVMKKMPCQHGFHENCIDKWLGIHGSCPVCRYKMPVDEEEESQKSEERENGQRVNREFWVRISFGGGRRRGSRSSGSDRDDSGDGDGDQTVENESDHMES</sequence>
<feature type="compositionally biased region" description="Acidic residues" evidence="9">
    <location>
        <begin position="349"/>
        <end position="359"/>
    </location>
</feature>
<keyword evidence="3" id="KW-0808">Transferase</keyword>
<proteinExistence type="predicted"/>
<comment type="caution">
    <text evidence="11">The sequence shown here is derived from an EMBL/GenBank/DDBJ whole genome shotgun (WGS) entry which is preliminary data.</text>
</comment>
<dbReference type="FunFam" id="3.30.40.10:FF:000127">
    <property type="entry name" value="E3 ubiquitin-protein ligase RNF181"/>
    <property type="match status" value="1"/>
</dbReference>
<evidence type="ECO:0000256" key="3">
    <source>
        <dbReference type="ARBA" id="ARBA00022679"/>
    </source>
</evidence>
<evidence type="ECO:0000259" key="10">
    <source>
        <dbReference type="PROSITE" id="PS50089"/>
    </source>
</evidence>
<evidence type="ECO:0000256" key="7">
    <source>
        <dbReference type="ARBA" id="ARBA00022833"/>
    </source>
</evidence>
<evidence type="ECO:0000256" key="8">
    <source>
        <dbReference type="PROSITE-ProRule" id="PRU00175"/>
    </source>
</evidence>
<organism evidence="11 12">
    <name type="scientific">Saponaria officinalis</name>
    <name type="common">Common soapwort</name>
    <name type="synonym">Lychnis saponaria</name>
    <dbReference type="NCBI Taxonomy" id="3572"/>
    <lineage>
        <taxon>Eukaryota</taxon>
        <taxon>Viridiplantae</taxon>
        <taxon>Streptophyta</taxon>
        <taxon>Embryophyta</taxon>
        <taxon>Tracheophyta</taxon>
        <taxon>Spermatophyta</taxon>
        <taxon>Magnoliopsida</taxon>
        <taxon>eudicotyledons</taxon>
        <taxon>Gunneridae</taxon>
        <taxon>Pentapetalae</taxon>
        <taxon>Caryophyllales</taxon>
        <taxon>Caryophyllaceae</taxon>
        <taxon>Caryophylleae</taxon>
        <taxon>Saponaria</taxon>
    </lineage>
</organism>
<dbReference type="Pfam" id="PF13639">
    <property type="entry name" value="zf-RING_2"/>
    <property type="match status" value="1"/>
</dbReference>
<dbReference type="Gene3D" id="3.30.40.10">
    <property type="entry name" value="Zinc/RING finger domain, C3HC4 (zinc finger)"/>
    <property type="match status" value="1"/>
</dbReference>
<dbReference type="Proteomes" id="UP001443914">
    <property type="component" value="Unassembled WGS sequence"/>
</dbReference>
<dbReference type="CDD" id="cd16454">
    <property type="entry name" value="RING-H2_PA-TM-RING"/>
    <property type="match status" value="1"/>
</dbReference>
<evidence type="ECO:0000256" key="9">
    <source>
        <dbReference type="SAM" id="MobiDB-lite"/>
    </source>
</evidence>
<feature type="region of interest" description="Disordered" evidence="9">
    <location>
        <begin position="186"/>
        <end position="214"/>
    </location>
</feature>
<feature type="compositionally biased region" description="Polar residues" evidence="9">
    <location>
        <begin position="100"/>
        <end position="112"/>
    </location>
</feature>
<dbReference type="PROSITE" id="PS50089">
    <property type="entry name" value="ZF_RING_2"/>
    <property type="match status" value="1"/>
</dbReference>
<comment type="catalytic activity">
    <reaction evidence="1">
        <text>S-ubiquitinyl-[E2 ubiquitin-conjugating enzyme]-L-cysteine + [acceptor protein]-L-lysine = [E2 ubiquitin-conjugating enzyme]-L-cysteine + N(6)-ubiquitinyl-[acceptor protein]-L-lysine.</text>
        <dbReference type="EC" id="2.3.2.27"/>
    </reaction>
</comment>
<evidence type="ECO:0000313" key="11">
    <source>
        <dbReference type="EMBL" id="KAK9675920.1"/>
    </source>
</evidence>
<feature type="compositionally biased region" description="Polar residues" evidence="9">
    <location>
        <begin position="154"/>
        <end position="166"/>
    </location>
</feature>
<feature type="region of interest" description="Disordered" evidence="9">
    <location>
        <begin position="332"/>
        <end position="366"/>
    </location>
</feature>
<evidence type="ECO:0000256" key="2">
    <source>
        <dbReference type="ARBA" id="ARBA00012483"/>
    </source>
</evidence>
<gene>
    <name evidence="11" type="ORF">RND81_11G041500</name>
</gene>
<evidence type="ECO:0000256" key="1">
    <source>
        <dbReference type="ARBA" id="ARBA00000900"/>
    </source>
</evidence>
<dbReference type="PANTHER" id="PTHR15710">
    <property type="entry name" value="E3 UBIQUITIN-PROTEIN LIGASE PRAJA"/>
    <property type="match status" value="1"/>
</dbReference>
<dbReference type="GO" id="GO:0061630">
    <property type="term" value="F:ubiquitin protein ligase activity"/>
    <property type="evidence" value="ECO:0007669"/>
    <property type="project" value="UniProtKB-EC"/>
</dbReference>
<evidence type="ECO:0000313" key="12">
    <source>
        <dbReference type="Proteomes" id="UP001443914"/>
    </source>
</evidence>
<evidence type="ECO:0000256" key="6">
    <source>
        <dbReference type="ARBA" id="ARBA00022786"/>
    </source>
</evidence>
<keyword evidence="4" id="KW-0479">Metal-binding</keyword>
<evidence type="ECO:0000256" key="5">
    <source>
        <dbReference type="ARBA" id="ARBA00022771"/>
    </source>
</evidence>
<dbReference type="EMBL" id="JBDFQZ010000011">
    <property type="protein sequence ID" value="KAK9675920.1"/>
    <property type="molecule type" value="Genomic_DNA"/>
</dbReference>
<keyword evidence="12" id="KW-1185">Reference proteome</keyword>
<dbReference type="InterPro" id="IPR013083">
    <property type="entry name" value="Znf_RING/FYVE/PHD"/>
</dbReference>
<dbReference type="InterPro" id="IPR001841">
    <property type="entry name" value="Znf_RING"/>
</dbReference>
<keyword evidence="6" id="KW-0833">Ubl conjugation pathway</keyword>
<evidence type="ECO:0000256" key="4">
    <source>
        <dbReference type="ARBA" id="ARBA00022723"/>
    </source>
</evidence>
<name>A0AAW1HHQ1_SAPOF</name>
<dbReference type="GO" id="GO:0005737">
    <property type="term" value="C:cytoplasm"/>
    <property type="evidence" value="ECO:0007669"/>
    <property type="project" value="TreeGrafter"/>
</dbReference>
<protein>
    <recommendedName>
        <fullName evidence="2">RING-type E3 ubiquitin transferase</fullName>
        <ecNumber evidence="2">2.3.2.27</ecNumber>
    </recommendedName>
</protein>
<keyword evidence="7" id="KW-0862">Zinc</keyword>
<keyword evidence="5 8" id="KW-0863">Zinc-finger</keyword>
<dbReference type="SMART" id="SM00184">
    <property type="entry name" value="RING"/>
    <property type="match status" value="1"/>
</dbReference>
<dbReference type="GO" id="GO:0008270">
    <property type="term" value="F:zinc ion binding"/>
    <property type="evidence" value="ECO:0007669"/>
    <property type="project" value="UniProtKB-KW"/>
</dbReference>
<dbReference type="SUPFAM" id="SSF57850">
    <property type="entry name" value="RING/U-box"/>
    <property type="match status" value="1"/>
</dbReference>
<dbReference type="GO" id="GO:0016567">
    <property type="term" value="P:protein ubiquitination"/>
    <property type="evidence" value="ECO:0007669"/>
    <property type="project" value="TreeGrafter"/>
</dbReference>
<reference evidence="11" key="1">
    <citation type="submission" date="2024-03" db="EMBL/GenBank/DDBJ databases">
        <title>WGS assembly of Saponaria officinalis var. Norfolk2.</title>
        <authorList>
            <person name="Jenkins J."/>
            <person name="Shu S."/>
            <person name="Grimwood J."/>
            <person name="Barry K."/>
            <person name="Goodstein D."/>
            <person name="Schmutz J."/>
            <person name="Leebens-Mack J."/>
            <person name="Osbourn A."/>
        </authorList>
    </citation>
    <scope>NUCLEOTIDE SEQUENCE [LARGE SCALE GENOMIC DNA]</scope>
    <source>
        <strain evidence="11">JIC</strain>
    </source>
</reference>
<accession>A0AAW1HHQ1</accession>
<dbReference type="AlphaFoldDB" id="A0AAW1HHQ1"/>